<accession>A0A445LC36</accession>
<protein>
    <submittedName>
        <fullName evidence="1">Uncharacterized protein</fullName>
    </submittedName>
</protein>
<keyword evidence="2" id="KW-1185">Reference proteome</keyword>
<dbReference type="EMBL" id="QZWG01000003">
    <property type="protein sequence ID" value="RZC20882.1"/>
    <property type="molecule type" value="Genomic_DNA"/>
</dbReference>
<evidence type="ECO:0000313" key="1">
    <source>
        <dbReference type="EMBL" id="RZC20882.1"/>
    </source>
</evidence>
<sequence length="94" mass="10610">MLFKLRTCSSHFSNPLAFKYATHKSSPSFKCANTPFGWCSIYLFVVQEVCCNVSFLLLSVVAHIYAPAEIVELSRTCINCLDWKSTKEKVKLPA</sequence>
<comment type="caution">
    <text evidence="1">The sequence shown here is derived from an EMBL/GenBank/DDBJ whole genome shotgun (WGS) entry which is preliminary data.</text>
</comment>
<name>A0A445LC36_GLYSO</name>
<gene>
    <name evidence="1" type="ORF">D0Y65_007292</name>
</gene>
<evidence type="ECO:0000313" key="2">
    <source>
        <dbReference type="Proteomes" id="UP000289340"/>
    </source>
</evidence>
<organism evidence="1 2">
    <name type="scientific">Glycine soja</name>
    <name type="common">Wild soybean</name>
    <dbReference type="NCBI Taxonomy" id="3848"/>
    <lineage>
        <taxon>Eukaryota</taxon>
        <taxon>Viridiplantae</taxon>
        <taxon>Streptophyta</taxon>
        <taxon>Embryophyta</taxon>
        <taxon>Tracheophyta</taxon>
        <taxon>Spermatophyta</taxon>
        <taxon>Magnoliopsida</taxon>
        <taxon>eudicotyledons</taxon>
        <taxon>Gunneridae</taxon>
        <taxon>Pentapetalae</taxon>
        <taxon>rosids</taxon>
        <taxon>fabids</taxon>
        <taxon>Fabales</taxon>
        <taxon>Fabaceae</taxon>
        <taxon>Papilionoideae</taxon>
        <taxon>50 kb inversion clade</taxon>
        <taxon>NPAAA clade</taxon>
        <taxon>indigoferoid/millettioid clade</taxon>
        <taxon>Phaseoleae</taxon>
        <taxon>Glycine</taxon>
        <taxon>Glycine subgen. Soja</taxon>
    </lineage>
</organism>
<proteinExistence type="predicted"/>
<dbReference type="AlphaFoldDB" id="A0A445LC36"/>
<reference evidence="1 2" key="1">
    <citation type="submission" date="2018-09" db="EMBL/GenBank/DDBJ databases">
        <title>A high-quality reference genome of wild soybean provides a powerful tool to mine soybean genomes.</title>
        <authorList>
            <person name="Xie M."/>
            <person name="Chung C.Y.L."/>
            <person name="Li M.-W."/>
            <person name="Wong F.-L."/>
            <person name="Chan T.-F."/>
            <person name="Lam H.-M."/>
        </authorList>
    </citation>
    <scope>NUCLEOTIDE SEQUENCE [LARGE SCALE GENOMIC DNA]</scope>
    <source>
        <strain evidence="2">cv. W05</strain>
        <tissue evidence="1">Hypocotyl of etiolated seedlings</tissue>
    </source>
</reference>
<dbReference type="Proteomes" id="UP000289340">
    <property type="component" value="Chromosome 3"/>
</dbReference>